<proteinExistence type="predicted"/>
<name>A0ACB9Y683_PLABR</name>
<evidence type="ECO:0000313" key="1">
    <source>
        <dbReference type="EMBL" id="KAI4835983.1"/>
    </source>
</evidence>
<dbReference type="Proteomes" id="UP001056978">
    <property type="component" value="Chromosome 13"/>
</dbReference>
<sequence>MEKKIMSLLFINIAMFILLTWISHFYNDVISTQNKFFYQHYDLDRKFHKRSYRLLSNDKQDVASYINEEIPNNVEYPNIYIHNNESADKGKNKQLNDVSLNILEGYKLAKKDNFPVYRRINSRFPKKILGGDICYKNNLMKDIYIDVKSLRKRVNKKRGMLSSLFDKCPLVKMMVCLSLLMFIFVLINCIMLNSFIIFKVVGVIALSLLILEYALFKVFNKMKENENLINTHYEIDNKKHFTFNKEDFYNNYDFLFL</sequence>
<evidence type="ECO:0000313" key="2">
    <source>
        <dbReference type="Proteomes" id="UP001056978"/>
    </source>
</evidence>
<keyword evidence="2" id="KW-1185">Reference proteome</keyword>
<gene>
    <name evidence="1" type="ORF">MKS88_005202</name>
</gene>
<organism evidence="1 2">
    <name type="scientific">Plasmodium brasilianum</name>
    <dbReference type="NCBI Taxonomy" id="5824"/>
    <lineage>
        <taxon>Eukaryota</taxon>
        <taxon>Sar</taxon>
        <taxon>Alveolata</taxon>
        <taxon>Apicomplexa</taxon>
        <taxon>Aconoidasida</taxon>
        <taxon>Haemosporida</taxon>
        <taxon>Plasmodiidae</taxon>
        <taxon>Plasmodium</taxon>
        <taxon>Plasmodium (Plasmodium)</taxon>
    </lineage>
</organism>
<reference evidence="1" key="1">
    <citation type="submission" date="2022-06" db="EMBL/GenBank/DDBJ databases">
        <title>The First Complete Genome of the Simian Malaria Parasite Plasmodium brasilianum.</title>
        <authorList>
            <person name="Bajic M."/>
            <person name="Ravishankar S."/>
        </authorList>
    </citation>
    <scope>NUCLEOTIDE SEQUENCE</scope>
    <source>
        <strain evidence="1">Bolivian I</strain>
    </source>
</reference>
<comment type="caution">
    <text evidence="1">The sequence shown here is derived from an EMBL/GenBank/DDBJ whole genome shotgun (WGS) entry which is preliminary data.</text>
</comment>
<protein>
    <submittedName>
        <fullName evidence="1">Uncharacterized protein</fullName>
    </submittedName>
</protein>
<accession>A0ACB9Y683</accession>
<dbReference type="EMBL" id="CM043781">
    <property type="protein sequence ID" value="KAI4835983.1"/>
    <property type="molecule type" value="Genomic_DNA"/>
</dbReference>